<protein>
    <submittedName>
        <fullName evidence="1">Uncharacterized protein</fullName>
    </submittedName>
</protein>
<accession>A0ACB9FL31</accession>
<evidence type="ECO:0000313" key="1">
    <source>
        <dbReference type="EMBL" id="KAI3771681.1"/>
    </source>
</evidence>
<dbReference type="Proteomes" id="UP001055879">
    <property type="component" value="Linkage Group LG01"/>
</dbReference>
<sequence length="366" mass="41627">MPRPGPRPYECVRRSWHSDRHQPIRGSIIQQIFRVVHENHNSGTKKNREWQEKLPLVVLKSEEIMYSKANSEAEYMDPETLWDRVNDAINTIIRKDESLETGEFLPPCVEAALHLGCVPVKTSRSQRNSNTRSYLNPRNQDPIATNARNINLPNRERLNAVNHTHTFSETNRDLRQNYPIAPPGPSFYPPSIENFPKKTVSIKSNASLASSSVYPLYYGVHFQPENPRSRFQTTHQNSNTIIVGTPVFQTVHEPLPPPPLTSFSETPRLFNGDDNGSKKIVREEAEPSRVECDLSLRLGNSSNSWGRPQSKEFSFFPLNSEGEQVRNVVADFGKRKAVAPVNNNVVDGGQRLLQLEPDFNQKRRGV</sequence>
<proteinExistence type="predicted"/>
<name>A0ACB9FL31_ARCLA</name>
<evidence type="ECO:0000313" key="2">
    <source>
        <dbReference type="Proteomes" id="UP001055879"/>
    </source>
</evidence>
<keyword evidence="2" id="KW-1185">Reference proteome</keyword>
<reference evidence="2" key="1">
    <citation type="journal article" date="2022" name="Mol. Ecol. Resour.">
        <title>The genomes of chicory, endive, great burdock and yacon provide insights into Asteraceae palaeo-polyploidization history and plant inulin production.</title>
        <authorList>
            <person name="Fan W."/>
            <person name="Wang S."/>
            <person name="Wang H."/>
            <person name="Wang A."/>
            <person name="Jiang F."/>
            <person name="Liu H."/>
            <person name="Zhao H."/>
            <person name="Xu D."/>
            <person name="Zhang Y."/>
        </authorList>
    </citation>
    <scope>NUCLEOTIDE SEQUENCE [LARGE SCALE GENOMIC DNA]</scope>
    <source>
        <strain evidence="2">cv. Niubang</strain>
    </source>
</reference>
<organism evidence="1 2">
    <name type="scientific">Arctium lappa</name>
    <name type="common">Greater burdock</name>
    <name type="synonym">Lappa major</name>
    <dbReference type="NCBI Taxonomy" id="4217"/>
    <lineage>
        <taxon>Eukaryota</taxon>
        <taxon>Viridiplantae</taxon>
        <taxon>Streptophyta</taxon>
        <taxon>Embryophyta</taxon>
        <taxon>Tracheophyta</taxon>
        <taxon>Spermatophyta</taxon>
        <taxon>Magnoliopsida</taxon>
        <taxon>eudicotyledons</taxon>
        <taxon>Gunneridae</taxon>
        <taxon>Pentapetalae</taxon>
        <taxon>asterids</taxon>
        <taxon>campanulids</taxon>
        <taxon>Asterales</taxon>
        <taxon>Asteraceae</taxon>
        <taxon>Carduoideae</taxon>
        <taxon>Cardueae</taxon>
        <taxon>Arctiinae</taxon>
        <taxon>Arctium</taxon>
    </lineage>
</organism>
<dbReference type="EMBL" id="CM042047">
    <property type="protein sequence ID" value="KAI3771681.1"/>
    <property type="molecule type" value="Genomic_DNA"/>
</dbReference>
<reference evidence="1 2" key="2">
    <citation type="journal article" date="2022" name="Mol. Ecol. Resour.">
        <title>The genomes of chicory, endive, great burdock and yacon provide insights into Asteraceae paleo-polyploidization history and plant inulin production.</title>
        <authorList>
            <person name="Fan W."/>
            <person name="Wang S."/>
            <person name="Wang H."/>
            <person name="Wang A."/>
            <person name="Jiang F."/>
            <person name="Liu H."/>
            <person name="Zhao H."/>
            <person name="Xu D."/>
            <person name="Zhang Y."/>
        </authorList>
    </citation>
    <scope>NUCLEOTIDE SEQUENCE [LARGE SCALE GENOMIC DNA]</scope>
    <source>
        <strain evidence="2">cv. Niubang</strain>
    </source>
</reference>
<comment type="caution">
    <text evidence="1">The sequence shown here is derived from an EMBL/GenBank/DDBJ whole genome shotgun (WGS) entry which is preliminary data.</text>
</comment>
<gene>
    <name evidence="1" type="ORF">L6452_02848</name>
</gene>